<evidence type="ECO:0000256" key="1">
    <source>
        <dbReference type="SAM" id="Phobius"/>
    </source>
</evidence>
<evidence type="ECO:0000259" key="2">
    <source>
        <dbReference type="Pfam" id="PF13099"/>
    </source>
</evidence>
<evidence type="ECO:0000313" key="3">
    <source>
        <dbReference type="EMBL" id="GJG33182.1"/>
    </source>
</evidence>
<sequence length="248" mass="28614">MEDIVMKEDKDLLFLAKCQNDDLRTLCDILTHNKQGELRFSEQLSNTDAYLNCYPEKMNLMAKEISEEFRKFGSNTVHTLYKKGEADSYETILRRVCKKLKVSVAYNDNVNMMEQRLLTTLCEKTTEKLSDEELRDLADKAGISHKNLNRQQIVFSLMISLRTNRYLFVELMTFIITRIANMIFGRTISMMGMITFERYVGMLAGPIGWGMLACWTISDIASPAYRVVIPAVIMIAGMRYRHVELSEA</sequence>
<reference evidence="3" key="1">
    <citation type="submission" date="2021-08" db="EMBL/GenBank/DDBJ databases">
        <title>Prevotella lacticifex sp. nov., isolated from rumen of cow.</title>
        <authorList>
            <person name="Shinkai T."/>
            <person name="Ikeyama N."/>
            <person name="Kumagai M."/>
            <person name="Ohmori H."/>
            <person name="Sakamoto M."/>
            <person name="Ohkuma M."/>
            <person name="Mitsumori M."/>
        </authorList>
    </citation>
    <scope>NUCLEOTIDE SEQUENCE</scope>
    <source>
        <strain evidence="3">JCM 8259</strain>
    </source>
</reference>
<keyword evidence="1" id="KW-1133">Transmembrane helix</keyword>
<accession>A0AA37MNU8</accession>
<dbReference type="Pfam" id="PF13099">
    <property type="entry name" value="DUF3944"/>
    <property type="match status" value="1"/>
</dbReference>
<feature type="transmembrane region" description="Helical" evidence="1">
    <location>
        <begin position="166"/>
        <end position="184"/>
    </location>
</feature>
<organism evidence="3 4">
    <name type="scientific">Xylanibacter ruminicola</name>
    <name type="common">Prevotella ruminicola</name>
    <dbReference type="NCBI Taxonomy" id="839"/>
    <lineage>
        <taxon>Bacteria</taxon>
        <taxon>Pseudomonadati</taxon>
        <taxon>Bacteroidota</taxon>
        <taxon>Bacteroidia</taxon>
        <taxon>Bacteroidales</taxon>
        <taxon>Prevotellaceae</taxon>
        <taxon>Xylanibacter</taxon>
    </lineage>
</organism>
<feature type="domain" description="DUF3944" evidence="2">
    <location>
        <begin position="7"/>
        <end position="40"/>
    </location>
</feature>
<comment type="caution">
    <text evidence="3">The sequence shown here is derived from an EMBL/GenBank/DDBJ whole genome shotgun (WGS) entry which is preliminary data.</text>
</comment>
<keyword evidence="1" id="KW-0472">Membrane</keyword>
<proteinExistence type="predicted"/>
<feature type="transmembrane region" description="Helical" evidence="1">
    <location>
        <begin position="196"/>
        <end position="218"/>
    </location>
</feature>
<protein>
    <submittedName>
        <fullName evidence="3">UPF0174 protein</fullName>
    </submittedName>
</protein>
<dbReference type="Proteomes" id="UP000887097">
    <property type="component" value="Unassembled WGS sequence"/>
</dbReference>
<gene>
    <name evidence="3" type="ORF">PRMUPPPA20_12910</name>
</gene>
<keyword evidence="1" id="KW-0812">Transmembrane</keyword>
<name>A0AA37MNU8_XYLRU</name>
<dbReference type="EMBL" id="BPTT01000001">
    <property type="protein sequence ID" value="GJG33182.1"/>
    <property type="molecule type" value="Genomic_DNA"/>
</dbReference>
<dbReference type="AlphaFoldDB" id="A0AA37MNU8"/>
<evidence type="ECO:0000313" key="4">
    <source>
        <dbReference type="Proteomes" id="UP000887097"/>
    </source>
</evidence>
<dbReference type="InterPro" id="IPR025217">
    <property type="entry name" value="DUF3944"/>
</dbReference>